<accession>A0A9N9ZMH0</accession>
<comment type="caution">
    <text evidence="4">The sequence shown here is derived from an EMBL/GenBank/DDBJ whole genome shotgun (WGS) entry which is preliminary data.</text>
</comment>
<dbReference type="OrthoDB" id="426133at2759"/>
<evidence type="ECO:0008006" key="6">
    <source>
        <dbReference type="Google" id="ProtNLM"/>
    </source>
</evidence>
<evidence type="ECO:0000313" key="5">
    <source>
        <dbReference type="Proteomes" id="UP000775872"/>
    </source>
</evidence>
<dbReference type="Gene3D" id="2.60.120.260">
    <property type="entry name" value="Galactose-binding domain-like"/>
    <property type="match status" value="1"/>
</dbReference>
<dbReference type="Pfam" id="PF13472">
    <property type="entry name" value="Lipase_GDSL_2"/>
    <property type="match status" value="1"/>
</dbReference>
<evidence type="ECO:0000313" key="4">
    <source>
        <dbReference type="EMBL" id="CAH0058152.1"/>
    </source>
</evidence>
<feature type="chain" id="PRO_5040502875" description="SGNH hydrolase-type esterase domain-containing protein" evidence="1">
    <location>
        <begin position="20"/>
        <end position="705"/>
    </location>
</feature>
<dbReference type="InterPro" id="IPR013830">
    <property type="entry name" value="SGNH_hydro"/>
</dbReference>
<keyword evidence="1" id="KW-0732">Signal</keyword>
<dbReference type="AlphaFoldDB" id="A0A9N9ZMH0"/>
<organism evidence="4 5">
    <name type="scientific">Clonostachys solani</name>
    <dbReference type="NCBI Taxonomy" id="160281"/>
    <lineage>
        <taxon>Eukaryota</taxon>
        <taxon>Fungi</taxon>
        <taxon>Dikarya</taxon>
        <taxon>Ascomycota</taxon>
        <taxon>Pezizomycotina</taxon>
        <taxon>Sordariomycetes</taxon>
        <taxon>Hypocreomycetidae</taxon>
        <taxon>Hypocreales</taxon>
        <taxon>Bionectriaceae</taxon>
        <taxon>Clonostachys</taxon>
    </lineage>
</organism>
<dbReference type="InterPro" id="IPR052762">
    <property type="entry name" value="PCW_deacetylase/CE"/>
</dbReference>
<feature type="signal peptide" evidence="1">
    <location>
        <begin position="1"/>
        <end position="19"/>
    </location>
</feature>
<feature type="domain" description="Carbohydrate esterase 2 N-terminal" evidence="3">
    <location>
        <begin position="23"/>
        <end position="114"/>
    </location>
</feature>
<dbReference type="InterPro" id="IPR036514">
    <property type="entry name" value="SGNH_hydro_sf"/>
</dbReference>
<dbReference type="SUPFAM" id="SSF52266">
    <property type="entry name" value="SGNH hydrolase"/>
    <property type="match status" value="1"/>
</dbReference>
<protein>
    <recommendedName>
        <fullName evidence="6">SGNH hydrolase-type esterase domain-containing protein</fullName>
    </recommendedName>
</protein>
<dbReference type="GO" id="GO:0052689">
    <property type="term" value="F:carboxylic ester hydrolase activity"/>
    <property type="evidence" value="ECO:0007669"/>
    <property type="project" value="InterPro"/>
</dbReference>
<evidence type="ECO:0000256" key="1">
    <source>
        <dbReference type="SAM" id="SignalP"/>
    </source>
</evidence>
<dbReference type="CDD" id="cd01831">
    <property type="entry name" value="Endoglucanase_E_like"/>
    <property type="match status" value="1"/>
</dbReference>
<reference evidence="4" key="1">
    <citation type="submission" date="2021-10" db="EMBL/GenBank/DDBJ databases">
        <authorList>
            <person name="Piombo E."/>
        </authorList>
    </citation>
    <scope>NUCLEOTIDE SEQUENCE</scope>
</reference>
<dbReference type="InterPro" id="IPR040794">
    <property type="entry name" value="CE2_N"/>
</dbReference>
<evidence type="ECO:0000259" key="3">
    <source>
        <dbReference type="Pfam" id="PF17996"/>
    </source>
</evidence>
<dbReference type="Pfam" id="PF17996">
    <property type="entry name" value="CE2_N"/>
    <property type="match status" value="1"/>
</dbReference>
<dbReference type="EMBL" id="CABFOC020000082">
    <property type="protein sequence ID" value="CAH0058152.1"/>
    <property type="molecule type" value="Genomic_DNA"/>
</dbReference>
<dbReference type="PANTHER" id="PTHR37834:SF2">
    <property type="entry name" value="ESTERASE, SGNH HYDROLASE-TYPE"/>
    <property type="match status" value="1"/>
</dbReference>
<dbReference type="InterPro" id="IPR037461">
    <property type="entry name" value="CtCE2-like_dom"/>
</dbReference>
<name>A0A9N9ZMH0_9HYPO</name>
<proteinExistence type="predicted"/>
<sequence length="705" mass="77878">MTRLSAVISTFAILGSSQAIRFLGRVNPATRELTWPATGLSFSFTGTSASVAVTSISGTNSVELLIDGGTPIIIENVNGTSVSTPSLVRGQHTVQIRKRSETVYGTFALGDVKIFRGSLGADSVSPRRIHIIGDSISVGYGLDGTYPCTNSAFLENAPKTYGALTAKSLSAEYDILAWSGIGLIRNTIGSSDPVLMPQLWTRYGTSDEDNSYTFPRAEAPDIVVINLGTNDFSYLGVRDPVNATMLADGMIAFAETIRSHYPRAELFLTSSPMLSDTYPTTEDAQHTTHVSVLKAAAEKLGSKAHVVDFPTQGSEVGCDYHPNAAEHEKMAAILTSAIREVMCGSSPAFEEKRAKWQEACTQDSVLVDFTKYLMEGTPTFGPIFNRTEVNRLQQIFSSRAGEDNRWNQQVFTSYLLAQIPPGEEYEASLLRAMPSLWALAVHFAIWPFNATLDHPTTGLTLFEFTRAVAFLCGRHSMMFRAWFSEECVFNRYTDQPVLEYIFRGLAKNKGSINSSLSGHSAHLFSQRDILDVLNVAQPVLNCCTQTLTRNELRPIANRLSSTPAELSDLVVQTKTLLPLLELSVLLLEQASKFDDTSCPKSLKERIITAQTELQKTEDVSFEVYRWRLDGDAQEWNKTLNGVYTIYDSIALLFNTFTNPQSLITGKSQHWLSGEERTLRVMSMRRVGLNFCGEEGIPQKSTREEK</sequence>
<dbReference type="PANTHER" id="PTHR37834">
    <property type="entry name" value="GDSL-LIKE LIPASE/ACYLHYDROLASE DOMAIN PROTEIN (AFU_ORTHOLOGUE AFUA_2G00620)"/>
    <property type="match status" value="1"/>
</dbReference>
<dbReference type="Proteomes" id="UP000775872">
    <property type="component" value="Unassembled WGS sequence"/>
</dbReference>
<evidence type="ECO:0000259" key="2">
    <source>
        <dbReference type="Pfam" id="PF13472"/>
    </source>
</evidence>
<keyword evidence="5" id="KW-1185">Reference proteome</keyword>
<gene>
    <name evidence="4" type="ORF">CSOL1703_00008630</name>
</gene>
<dbReference type="Gene3D" id="3.40.50.1110">
    <property type="entry name" value="SGNH hydrolase"/>
    <property type="match status" value="1"/>
</dbReference>
<feature type="domain" description="SGNH hydrolase-type esterase" evidence="2">
    <location>
        <begin position="132"/>
        <end position="328"/>
    </location>
</feature>